<evidence type="ECO:0000256" key="1">
    <source>
        <dbReference type="ARBA" id="ARBA00022801"/>
    </source>
</evidence>
<organism evidence="3 4">
    <name type="scientific">Muricoccus vinaceus</name>
    <dbReference type="NCBI Taxonomy" id="424704"/>
    <lineage>
        <taxon>Bacteria</taxon>
        <taxon>Pseudomonadati</taxon>
        <taxon>Pseudomonadota</taxon>
        <taxon>Alphaproteobacteria</taxon>
        <taxon>Acetobacterales</taxon>
        <taxon>Roseomonadaceae</taxon>
        <taxon>Muricoccus</taxon>
    </lineage>
</organism>
<dbReference type="RefSeq" id="WP_377050442.1">
    <property type="nucleotide sequence ID" value="NZ_JBHLVZ010000025.1"/>
</dbReference>
<evidence type="ECO:0000313" key="4">
    <source>
        <dbReference type="Proteomes" id="UP001589789"/>
    </source>
</evidence>
<keyword evidence="1 3" id="KW-0378">Hydrolase</keyword>
<dbReference type="EMBL" id="JBHLVZ010000025">
    <property type="protein sequence ID" value="MFC0386203.1"/>
    <property type="molecule type" value="Genomic_DNA"/>
</dbReference>
<dbReference type="InterPro" id="IPR000073">
    <property type="entry name" value="AB_hydrolase_1"/>
</dbReference>
<protein>
    <submittedName>
        <fullName evidence="3">Alpha/beta fold hydrolase</fullName>
    </submittedName>
</protein>
<accession>A0ABV6IUC1</accession>
<dbReference type="InterPro" id="IPR000639">
    <property type="entry name" value="Epox_hydrolase-like"/>
</dbReference>
<keyword evidence="4" id="KW-1185">Reference proteome</keyword>
<dbReference type="SUPFAM" id="SSF53474">
    <property type="entry name" value="alpha/beta-Hydrolases"/>
    <property type="match status" value="1"/>
</dbReference>
<sequence length="301" mass="32458">MAATRFAEAGVLRVAYEESGDPGGWPAVLLHGFPYDGRAYDAVAPVLAAEGARVIVPWLRGYGETRFLSPDTLRSGEQAALGRDLLHLLDALGIGRAVLAGYDWGGRAACIASALWPERVAGLVSQNGYNIQDIARSGEPLPPEDELRLWYQYYFHNERGRAGLARDRRGLCRLLWRLWSPEWGFDEATFERTAASFDNPDFVEVVIHSYRHRFGLVTGDPSLEGIEARLAAHPAIPVPAVTLDGGADGVLAGGGTAGHARRFAGPHEHRVVPGGGHNLPQEKPEAFAAAVLDVRALARGG</sequence>
<evidence type="ECO:0000259" key="2">
    <source>
        <dbReference type="Pfam" id="PF00561"/>
    </source>
</evidence>
<dbReference type="Gene3D" id="3.40.50.1820">
    <property type="entry name" value="alpha/beta hydrolase"/>
    <property type="match status" value="1"/>
</dbReference>
<gene>
    <name evidence="3" type="ORF">ACFFIC_11700</name>
</gene>
<name>A0ABV6IUC1_9PROT</name>
<feature type="domain" description="AB hydrolase-1" evidence="2">
    <location>
        <begin position="28"/>
        <end position="181"/>
    </location>
</feature>
<evidence type="ECO:0000313" key="3">
    <source>
        <dbReference type="EMBL" id="MFC0386203.1"/>
    </source>
</evidence>
<dbReference type="InterPro" id="IPR029058">
    <property type="entry name" value="AB_hydrolase_fold"/>
</dbReference>
<dbReference type="GO" id="GO:0016787">
    <property type="term" value="F:hydrolase activity"/>
    <property type="evidence" value="ECO:0007669"/>
    <property type="project" value="UniProtKB-KW"/>
</dbReference>
<dbReference type="Pfam" id="PF00561">
    <property type="entry name" value="Abhydrolase_1"/>
    <property type="match status" value="1"/>
</dbReference>
<comment type="caution">
    <text evidence="3">The sequence shown here is derived from an EMBL/GenBank/DDBJ whole genome shotgun (WGS) entry which is preliminary data.</text>
</comment>
<dbReference type="Proteomes" id="UP001589789">
    <property type="component" value="Unassembled WGS sequence"/>
</dbReference>
<proteinExistence type="predicted"/>
<dbReference type="PANTHER" id="PTHR43329">
    <property type="entry name" value="EPOXIDE HYDROLASE"/>
    <property type="match status" value="1"/>
</dbReference>
<reference evidence="3 4" key="1">
    <citation type="submission" date="2024-09" db="EMBL/GenBank/DDBJ databases">
        <authorList>
            <person name="Sun Q."/>
            <person name="Mori K."/>
        </authorList>
    </citation>
    <scope>NUCLEOTIDE SEQUENCE [LARGE SCALE GENOMIC DNA]</scope>
    <source>
        <strain evidence="3 4">CCM 7468</strain>
    </source>
</reference>
<dbReference type="PRINTS" id="PR00412">
    <property type="entry name" value="EPOXHYDRLASE"/>
</dbReference>